<dbReference type="EMBL" id="JAAOAK010000075">
    <property type="protein sequence ID" value="KAF5691582.1"/>
    <property type="molecule type" value="Genomic_DNA"/>
</dbReference>
<accession>A0A8H5XDC8</accession>
<reference evidence="2 3" key="1">
    <citation type="submission" date="2020-05" db="EMBL/GenBank/DDBJ databases">
        <title>Identification and distribution of gene clusters putatively required for synthesis of sphingolipid metabolism inhibitors in phylogenetically diverse species of the filamentous fungus Fusarium.</title>
        <authorList>
            <person name="Kim H.-S."/>
            <person name="Busman M."/>
            <person name="Brown D.W."/>
            <person name="Divon H."/>
            <person name="Uhlig S."/>
            <person name="Proctor R.H."/>
        </authorList>
    </citation>
    <scope>NUCLEOTIDE SEQUENCE [LARGE SCALE GENOMIC DNA]</scope>
    <source>
        <strain evidence="2 3">NRRL 25311</strain>
    </source>
</reference>
<dbReference type="AlphaFoldDB" id="A0A8H5XDC8"/>
<organism evidence="2 3">
    <name type="scientific">Fusarium denticulatum</name>
    <dbReference type="NCBI Taxonomy" id="48507"/>
    <lineage>
        <taxon>Eukaryota</taxon>
        <taxon>Fungi</taxon>
        <taxon>Dikarya</taxon>
        <taxon>Ascomycota</taxon>
        <taxon>Pezizomycotina</taxon>
        <taxon>Sordariomycetes</taxon>
        <taxon>Hypocreomycetidae</taxon>
        <taxon>Hypocreales</taxon>
        <taxon>Nectriaceae</taxon>
        <taxon>Fusarium</taxon>
        <taxon>Fusarium fujikuroi species complex</taxon>
    </lineage>
</organism>
<feature type="region of interest" description="Disordered" evidence="1">
    <location>
        <begin position="681"/>
        <end position="716"/>
    </location>
</feature>
<feature type="compositionally biased region" description="Basic and acidic residues" evidence="1">
    <location>
        <begin position="691"/>
        <end position="706"/>
    </location>
</feature>
<comment type="caution">
    <text evidence="2">The sequence shown here is derived from an EMBL/GenBank/DDBJ whole genome shotgun (WGS) entry which is preliminary data.</text>
</comment>
<proteinExistence type="predicted"/>
<feature type="compositionally biased region" description="Low complexity" evidence="1">
    <location>
        <begin position="19"/>
        <end position="30"/>
    </location>
</feature>
<sequence>MANNDSQSTSSASTISTFISSSDRSCNSSSQDWPLNSDKDDTLIPSPTDVHRTFCNGKATWRTFLDRASKIPSGLWPADALDPYITLTDVPSMPEQLPRRDWLYGRPCWELPFDVAGRSCEDHNPHSDTARVHGRRVMFRLQTQDPIQCIICPDAASISLGVGSETTNSLAILVMCWSYILSVRLLEMQGRGVRFTMDRLWPDTSQRKIEQVIDLDLESASPSLTRWLCAILSPKIGWQANDQGRLPPWTTSLTTEVKLNIKAPTPAIEIRLPPSSSEATELLIELCRLFDLGAEATDASGLEPLPPYKASFLATLVIPFYKFTNLQPRLPPPHLTRPRRFGTFRSSHEQSIREYVNDMRYFMTISTHPPSIGSIIWSILWQPDVDCNLVSPWLASVLDTLELVIKQKRVEVLVKTFLCRRPRVAIWWVALFLLGDLAVLDWVRRYAEKLEENYASGSLSPPDPMVSAWTGSKQSFLDLDKDSLYTEPDDLVSRADLLRCRFDLKLQDSAGLNLSWRPFGYIHKKQVELDLWPQLETKYSRKYHSFTWYLNKRQSISDEGFRVCTGRNVQNVPDNLEIGISSIDCSEKDSQTIGVRPSKESTLRMMSFLVEDIVGSRDWANADIQGNREQLSWLRDWEGVDRIDDVTMDDVTMEFDEEPAKPPSWFLEEWIRDEYHWQTATPHDLGDVPLPDDRVRMQNKEGDNNKEASVPNSDNDHAELQDINLKRSHSGAFASDNMSSNSHPSDLPSRRPARPEQPSPPVFDDSTHAKDKSQIVAHSEALSEKDDDWLFDHTKIILRIGNDYFAASSQHRESQLKNLDHSSLDLTLIPRHH</sequence>
<gene>
    <name evidence="2" type="ORF">FDENT_3317</name>
</gene>
<protein>
    <submittedName>
        <fullName evidence="2">Uncharacterized protein</fullName>
    </submittedName>
</protein>
<keyword evidence="3" id="KW-1185">Reference proteome</keyword>
<evidence type="ECO:0000256" key="1">
    <source>
        <dbReference type="SAM" id="MobiDB-lite"/>
    </source>
</evidence>
<feature type="region of interest" description="Disordered" evidence="1">
    <location>
        <begin position="731"/>
        <end position="771"/>
    </location>
</feature>
<evidence type="ECO:0000313" key="2">
    <source>
        <dbReference type="EMBL" id="KAF5691582.1"/>
    </source>
</evidence>
<evidence type="ECO:0000313" key="3">
    <source>
        <dbReference type="Proteomes" id="UP000562682"/>
    </source>
</evidence>
<feature type="region of interest" description="Disordered" evidence="1">
    <location>
        <begin position="19"/>
        <end position="42"/>
    </location>
</feature>
<name>A0A8H5XDC8_9HYPO</name>
<dbReference type="Proteomes" id="UP000562682">
    <property type="component" value="Unassembled WGS sequence"/>
</dbReference>